<proteinExistence type="predicted"/>
<keyword evidence="8" id="KW-1185">Reference proteome</keyword>
<keyword evidence="5 6" id="KW-0472">Membrane</keyword>
<evidence type="ECO:0000256" key="1">
    <source>
        <dbReference type="ARBA" id="ARBA00004651"/>
    </source>
</evidence>
<dbReference type="InterPro" id="IPR002293">
    <property type="entry name" value="AA/rel_permease1"/>
</dbReference>
<comment type="subcellular location">
    <subcellularLocation>
        <location evidence="1">Cell membrane</location>
        <topology evidence="1">Multi-pass membrane protein</topology>
    </subcellularLocation>
</comment>
<dbReference type="EMBL" id="JH597755">
    <property type="protein sequence ID" value="EHP71286.1"/>
    <property type="molecule type" value="Genomic_DNA"/>
</dbReference>
<feature type="transmembrane region" description="Helical" evidence="6">
    <location>
        <begin position="304"/>
        <end position="322"/>
    </location>
</feature>
<dbReference type="Gene3D" id="1.20.1740.10">
    <property type="entry name" value="Amino acid/polyamine transporter I"/>
    <property type="match status" value="1"/>
</dbReference>
<dbReference type="RefSeq" id="WP_009069432.1">
    <property type="nucleotide sequence ID" value="NZ_JH597755.1"/>
</dbReference>
<dbReference type="PANTHER" id="PTHR42770:SF7">
    <property type="entry name" value="MEMBRANE PROTEIN"/>
    <property type="match status" value="1"/>
</dbReference>
<protein>
    <submittedName>
        <fullName evidence="7">Amino acid transporter</fullName>
    </submittedName>
</protein>
<sequence length="490" mass="53023">MTDKPYKLAKVVGPIVIMASAVSQEYGAGINAVATQSIGSYPSIGNLVPLIMFVTGLLLLPKVFMYQRFGGIASRSGGQYVWISRTTSPRVGFLVHFLYWIGIISAIGFISYTVGSTLASTLVSLGITAGAWFATFYGHLTVGLILIWTFFLIHYSGVKSYGTVVVILFGLILFAAATSMYVGFSTPNTEYVNVLSSQIFKGPIPHYTLPSVTYSAFFGTVTLFVFAYAGISAAPMLGGEAKNPQKDMPRGIVYAWIIAIVLFTLVALAIFHTVTGEQVYALIQSKKAYYATLPGILSIAEPRLLGAIFSIIVTVIIAKTMLPQLLTSSRTLFAWGEDLILPAHFTHTNKFKAPDFSLLICAIFASVYLVYTSVVGVSVVDIRSLSVLLEMLALGAGVLMAATKGEKKEEWEKKVGTPGMIIAGITGILVTLIVIPSVVVVPHVSLVLQPSFQVVMTILVGLVIYEVSRILRKRNNIDLDEFIKKSLPLE</sequence>
<dbReference type="OrthoDB" id="43026at2157"/>
<dbReference type="InterPro" id="IPR050367">
    <property type="entry name" value="APC_superfamily"/>
</dbReference>
<dbReference type="GO" id="GO:0005886">
    <property type="term" value="C:plasma membrane"/>
    <property type="evidence" value="ECO:0007669"/>
    <property type="project" value="UniProtKB-SubCell"/>
</dbReference>
<keyword evidence="4 6" id="KW-1133">Transmembrane helix</keyword>
<dbReference type="Pfam" id="PF13520">
    <property type="entry name" value="AA_permease_2"/>
    <property type="match status" value="1"/>
</dbReference>
<evidence type="ECO:0000256" key="4">
    <source>
        <dbReference type="ARBA" id="ARBA00022989"/>
    </source>
</evidence>
<feature type="transmembrane region" description="Helical" evidence="6">
    <location>
        <begin position="91"/>
        <end position="112"/>
    </location>
</feature>
<evidence type="ECO:0000256" key="2">
    <source>
        <dbReference type="ARBA" id="ARBA00022475"/>
    </source>
</evidence>
<reference evidence="7 8" key="1">
    <citation type="submission" date="2012-01" db="EMBL/GenBank/DDBJ databases">
        <title>Improved High-Quality Draft sequence of Metallosphaera yellowstonensis MK1.</title>
        <authorList>
            <consortium name="US DOE Joint Genome Institute"/>
            <person name="Lucas S."/>
            <person name="Han J."/>
            <person name="Cheng J.-F."/>
            <person name="Goodwin L."/>
            <person name="Pitluck S."/>
            <person name="Peters L."/>
            <person name="Teshima H."/>
            <person name="Detter J.C."/>
            <person name="Han C."/>
            <person name="Tapia R."/>
            <person name="Land M."/>
            <person name="Hauser L."/>
            <person name="Kyrpides N."/>
            <person name="Kozubal M."/>
            <person name="Macur R.E."/>
            <person name="Jay Z."/>
            <person name="Inskeep W."/>
            <person name="Woyke T."/>
        </authorList>
    </citation>
    <scope>NUCLEOTIDE SEQUENCE [LARGE SCALE GENOMIC DNA]</scope>
    <source>
        <strain evidence="7 8">MK1</strain>
    </source>
</reference>
<dbReference type="GO" id="GO:0022857">
    <property type="term" value="F:transmembrane transporter activity"/>
    <property type="evidence" value="ECO:0007669"/>
    <property type="project" value="InterPro"/>
</dbReference>
<evidence type="ECO:0000313" key="7">
    <source>
        <dbReference type="EMBL" id="EHP71286.1"/>
    </source>
</evidence>
<feature type="transmembrane region" description="Helical" evidence="6">
    <location>
        <begin position="385"/>
        <end position="403"/>
    </location>
</feature>
<dbReference type="AlphaFoldDB" id="H2C0M4"/>
<feature type="transmembrane region" description="Helical" evidence="6">
    <location>
        <begin position="132"/>
        <end position="153"/>
    </location>
</feature>
<keyword evidence="3 6" id="KW-0812">Transmembrane</keyword>
<evidence type="ECO:0000256" key="3">
    <source>
        <dbReference type="ARBA" id="ARBA00022692"/>
    </source>
</evidence>
<feature type="transmembrane region" description="Helical" evidence="6">
    <location>
        <begin position="252"/>
        <end position="271"/>
    </location>
</feature>
<feature type="transmembrane region" description="Helical" evidence="6">
    <location>
        <begin position="415"/>
        <end position="440"/>
    </location>
</feature>
<feature type="transmembrane region" description="Helical" evidence="6">
    <location>
        <begin position="356"/>
        <end position="379"/>
    </location>
</feature>
<feature type="transmembrane region" description="Helical" evidence="6">
    <location>
        <begin position="47"/>
        <end position="65"/>
    </location>
</feature>
<keyword evidence="2" id="KW-1003">Cell membrane</keyword>
<feature type="transmembrane region" description="Helical" evidence="6">
    <location>
        <begin position="165"/>
        <end position="184"/>
    </location>
</feature>
<dbReference type="HOGENOM" id="CLU_548474_0_0_2"/>
<name>H2C0M4_9CREN</name>
<feature type="transmembrane region" description="Helical" evidence="6">
    <location>
        <begin position="446"/>
        <end position="465"/>
    </location>
</feature>
<evidence type="ECO:0000256" key="5">
    <source>
        <dbReference type="ARBA" id="ARBA00023136"/>
    </source>
</evidence>
<dbReference type="PIRSF" id="PIRSF006060">
    <property type="entry name" value="AA_transporter"/>
    <property type="match status" value="1"/>
</dbReference>
<evidence type="ECO:0000313" key="8">
    <source>
        <dbReference type="Proteomes" id="UP000003980"/>
    </source>
</evidence>
<gene>
    <name evidence="7" type="ORF">MetMK1DRAFT_00000950</name>
</gene>
<dbReference type="eggNOG" id="arCOG00009">
    <property type="taxonomic scope" value="Archaea"/>
</dbReference>
<evidence type="ECO:0000256" key="6">
    <source>
        <dbReference type="SAM" id="Phobius"/>
    </source>
</evidence>
<feature type="transmembrane region" description="Helical" evidence="6">
    <location>
        <begin position="212"/>
        <end position="231"/>
    </location>
</feature>
<accession>H2C0M4</accession>
<dbReference type="PANTHER" id="PTHR42770">
    <property type="entry name" value="AMINO ACID TRANSPORTER-RELATED"/>
    <property type="match status" value="1"/>
</dbReference>
<dbReference type="Proteomes" id="UP000003980">
    <property type="component" value="Unassembled WGS sequence"/>
</dbReference>
<dbReference type="STRING" id="671065.MetMK1DRAFT_00000950"/>
<organism evidence="7 8">
    <name type="scientific">Metallosphaera yellowstonensis MK1</name>
    <dbReference type="NCBI Taxonomy" id="671065"/>
    <lineage>
        <taxon>Archaea</taxon>
        <taxon>Thermoproteota</taxon>
        <taxon>Thermoprotei</taxon>
        <taxon>Sulfolobales</taxon>
        <taxon>Sulfolobaceae</taxon>
        <taxon>Metallosphaera</taxon>
    </lineage>
</organism>